<organism evidence="1 2">
    <name type="scientific">Novosphingobium resinovorum</name>
    <dbReference type="NCBI Taxonomy" id="158500"/>
    <lineage>
        <taxon>Bacteria</taxon>
        <taxon>Pseudomonadati</taxon>
        <taxon>Pseudomonadota</taxon>
        <taxon>Alphaproteobacteria</taxon>
        <taxon>Sphingomonadales</taxon>
        <taxon>Sphingomonadaceae</taxon>
        <taxon>Novosphingobium</taxon>
    </lineage>
</organism>
<evidence type="ECO:0000313" key="2">
    <source>
        <dbReference type="Proteomes" id="UP000094626"/>
    </source>
</evidence>
<gene>
    <name evidence="1" type="ORF">BES08_28470</name>
</gene>
<dbReference type="EMBL" id="CP017077">
    <property type="protein sequence ID" value="AOR80747.1"/>
    <property type="molecule type" value="Genomic_DNA"/>
</dbReference>
<keyword evidence="1" id="KW-0614">Plasmid</keyword>
<dbReference type="Proteomes" id="UP000094626">
    <property type="component" value="Plasmid pSA2"/>
</dbReference>
<sequence>MTEEEDEQHPQVDAVTANEVVTGMTDEQLAAAWDAAEDLDNLTDVEEAVLAEIERRQLNL</sequence>
<evidence type="ECO:0000313" key="1">
    <source>
        <dbReference type="EMBL" id="AOR80747.1"/>
    </source>
</evidence>
<geneLocation type="plasmid" evidence="1 2">
    <name>pSA2</name>
</geneLocation>
<keyword evidence="2" id="KW-1185">Reference proteome</keyword>
<reference evidence="2" key="1">
    <citation type="journal article" date="2017" name="J. Biotechnol.">
        <title>Complete genome sequence of Novosphingobium resinovorum SA1, a versatile xenobiotic-degrading bacterium capable of utilizing sulfanilic acid.</title>
        <authorList>
            <person name="Hegedus B."/>
            <person name="Kos P.B."/>
            <person name="Balint B."/>
            <person name="Maroti G."/>
            <person name="Gan H.M."/>
            <person name="Perei K."/>
            <person name="Rakhely G."/>
        </authorList>
    </citation>
    <scope>NUCLEOTIDE SEQUENCE [LARGE SCALE GENOMIC DNA]</scope>
    <source>
        <strain evidence="2">SA1</strain>
    </source>
</reference>
<name>A0A1D8AF66_9SPHN</name>
<accession>A0A1D8AF66</accession>
<proteinExistence type="predicted"/>
<dbReference type="AlphaFoldDB" id="A0A1D8AF66"/>
<dbReference type="RefSeq" id="WP_069710056.1">
    <property type="nucleotide sequence ID" value="NZ_CP017077.1"/>
</dbReference>
<protein>
    <submittedName>
        <fullName evidence="1">Uncharacterized protein</fullName>
    </submittedName>
</protein>
<dbReference type="KEGG" id="nre:BES08_28470"/>